<feature type="region of interest" description="Disordered" evidence="1">
    <location>
        <begin position="128"/>
        <end position="155"/>
    </location>
</feature>
<feature type="region of interest" description="Disordered" evidence="1">
    <location>
        <begin position="54"/>
        <end position="114"/>
    </location>
</feature>
<feature type="compositionally biased region" description="Basic and acidic residues" evidence="1">
    <location>
        <begin position="167"/>
        <end position="187"/>
    </location>
</feature>
<dbReference type="EMBL" id="CP144053">
    <property type="protein sequence ID" value="WWD17314.1"/>
    <property type="molecule type" value="Genomic_DNA"/>
</dbReference>
<accession>A0A5M6C5N6</accession>
<feature type="compositionally biased region" description="Basic and acidic residues" evidence="1">
    <location>
        <begin position="1"/>
        <end position="12"/>
    </location>
</feature>
<sequence length="556" mass="63196">MSEDPKPHEYRVPRRKSPTLKQSSPLNPVLNPPFQAESPEGVIVTEREVEELVQELPDVPSTSHLASSSSSRALMSSPKPKPARPIRTYISSSPPKTPLPAVPRPEIRVIPPTGESYPSYSLNAYYEALESEEEEEGKWEDKPEGEEEGVLSEALEEKMREFDIWARKAEASHKYTREEKGKGKARETSPSQTPTRSPRIQSPRPATIVEEWEETQEPEEYSPPFEDFGVDITATTPPGFPSSSSSSKQEAGGSGGSDTTIKGRTLSRTPTPPLTDLSPELVTPHSRFSQAMGLAPAPADFGEGDEDMIRWLKADIVNLKAEKEETMEENRHYHFMLEAMDEYTDQLLTTITASMLHQPLLELCASFQEDNLAQIVRFRTQVGTLARTVGSPPPNTNRMVMNTAMIETFARVLRVMLRDFDPLDNFLFDQPEYLDDYVPPDIMWLFIHTADPSLIVQFREVGQSLLNTCEGSRRAVALKLMLNQLSPNRMETRTGHLAQWQQWARRQRMLYESNGNRLQLDEKRVKHGDLRRLNWKEVEGYVETNQKARREWEEAF</sequence>
<feature type="compositionally biased region" description="Low complexity" evidence="1">
    <location>
        <begin position="264"/>
        <end position="281"/>
    </location>
</feature>
<feature type="region of interest" description="Disordered" evidence="1">
    <location>
        <begin position="1"/>
        <end position="42"/>
    </location>
</feature>
<proteinExistence type="predicted"/>
<feature type="region of interest" description="Disordered" evidence="1">
    <location>
        <begin position="167"/>
        <end position="281"/>
    </location>
</feature>
<protein>
    <submittedName>
        <fullName evidence="2">Uncharacterized protein</fullName>
    </submittedName>
</protein>
<feature type="compositionally biased region" description="Polar residues" evidence="1">
    <location>
        <begin position="188"/>
        <end position="200"/>
    </location>
</feature>
<dbReference type="RefSeq" id="XP_031863251.1">
    <property type="nucleotide sequence ID" value="XM_032002314.1"/>
</dbReference>
<name>A0A5M6C5N6_9TREE</name>
<dbReference type="OrthoDB" id="10616881at2759"/>
<keyword evidence="3" id="KW-1185">Reference proteome</keyword>
<dbReference type="AlphaFoldDB" id="A0A5M6C5N6"/>
<reference evidence="2" key="2">
    <citation type="submission" date="2024-01" db="EMBL/GenBank/DDBJ databases">
        <title>Comparative genomics of Cryptococcus and Kwoniella reveals pathogenesis evolution and contrasting modes of karyotype evolution via chromosome fusion or intercentromeric recombination.</title>
        <authorList>
            <person name="Coelho M.A."/>
            <person name="David-Palma M."/>
            <person name="Shea T."/>
            <person name="Bowers K."/>
            <person name="McGinley-Smith S."/>
            <person name="Mohammad A.W."/>
            <person name="Gnirke A."/>
            <person name="Yurkov A.M."/>
            <person name="Nowrousian M."/>
            <person name="Sun S."/>
            <person name="Cuomo C.A."/>
            <person name="Heitman J."/>
        </authorList>
    </citation>
    <scope>NUCLEOTIDE SEQUENCE</scope>
    <source>
        <strain evidence="2">CBS 12478</strain>
    </source>
</reference>
<feature type="compositionally biased region" description="Acidic residues" evidence="1">
    <location>
        <begin position="210"/>
        <end position="220"/>
    </location>
</feature>
<evidence type="ECO:0000313" key="3">
    <source>
        <dbReference type="Proteomes" id="UP000322225"/>
    </source>
</evidence>
<dbReference type="KEGG" id="ksn:43586425"/>
<feature type="compositionally biased region" description="Acidic residues" evidence="1">
    <location>
        <begin position="129"/>
        <end position="150"/>
    </location>
</feature>
<feature type="compositionally biased region" description="Low complexity" evidence="1">
    <location>
        <begin position="61"/>
        <end position="77"/>
    </location>
</feature>
<feature type="compositionally biased region" description="Low complexity" evidence="1">
    <location>
        <begin position="241"/>
        <end position="251"/>
    </location>
</feature>
<evidence type="ECO:0000313" key="2">
    <source>
        <dbReference type="EMBL" id="WWD17314.1"/>
    </source>
</evidence>
<gene>
    <name evidence="2" type="ORF">CI109_101754</name>
</gene>
<organism evidence="2 3">
    <name type="scientific">Kwoniella shandongensis</name>
    <dbReference type="NCBI Taxonomy" id="1734106"/>
    <lineage>
        <taxon>Eukaryota</taxon>
        <taxon>Fungi</taxon>
        <taxon>Dikarya</taxon>
        <taxon>Basidiomycota</taxon>
        <taxon>Agaricomycotina</taxon>
        <taxon>Tremellomycetes</taxon>
        <taxon>Tremellales</taxon>
        <taxon>Cryptococcaceae</taxon>
        <taxon>Kwoniella</taxon>
    </lineage>
</organism>
<dbReference type="Proteomes" id="UP000322225">
    <property type="component" value="Chromosome 3"/>
</dbReference>
<reference evidence="2" key="1">
    <citation type="submission" date="2017-08" db="EMBL/GenBank/DDBJ databases">
        <authorList>
            <person name="Cuomo C."/>
            <person name="Billmyre B."/>
            <person name="Heitman J."/>
        </authorList>
    </citation>
    <scope>NUCLEOTIDE SEQUENCE</scope>
    <source>
        <strain evidence="2">CBS 12478</strain>
    </source>
</reference>
<dbReference type="GeneID" id="43586425"/>
<evidence type="ECO:0000256" key="1">
    <source>
        <dbReference type="SAM" id="MobiDB-lite"/>
    </source>
</evidence>